<dbReference type="EMBL" id="MELK01000052">
    <property type="protein sequence ID" value="OFW55750.1"/>
    <property type="molecule type" value="Genomic_DNA"/>
</dbReference>
<dbReference type="GO" id="GO:0004252">
    <property type="term" value="F:serine-type endopeptidase activity"/>
    <property type="evidence" value="ECO:0007669"/>
    <property type="project" value="InterPro"/>
</dbReference>
<gene>
    <name evidence="9" type="ORF">A2Y75_05875</name>
</gene>
<dbReference type="STRING" id="1797197.A2Y75_05875"/>
<evidence type="ECO:0000256" key="1">
    <source>
        <dbReference type="ARBA" id="ARBA00000677"/>
    </source>
</evidence>
<evidence type="ECO:0000256" key="4">
    <source>
        <dbReference type="ARBA" id="ARBA00013208"/>
    </source>
</evidence>
<comment type="subcellular location">
    <subcellularLocation>
        <location evidence="2">Cell membrane</location>
        <topology evidence="2">Single-pass type II membrane protein</topology>
    </subcellularLocation>
    <subcellularLocation>
        <location evidence="7">Membrane</location>
        <topology evidence="7">Single-pass type II membrane protein</topology>
    </subcellularLocation>
</comment>
<keyword evidence="7" id="KW-1133">Transmembrane helix</keyword>
<evidence type="ECO:0000256" key="3">
    <source>
        <dbReference type="ARBA" id="ARBA00009370"/>
    </source>
</evidence>
<dbReference type="SUPFAM" id="SSF51306">
    <property type="entry name" value="LexA/Signal peptidase"/>
    <property type="match status" value="1"/>
</dbReference>
<dbReference type="InterPro" id="IPR036286">
    <property type="entry name" value="LexA/Signal_pep-like_sf"/>
</dbReference>
<feature type="active site" evidence="6">
    <location>
        <position position="104"/>
    </location>
</feature>
<dbReference type="GO" id="GO:0006465">
    <property type="term" value="P:signal peptide processing"/>
    <property type="evidence" value="ECO:0007669"/>
    <property type="project" value="InterPro"/>
</dbReference>
<organism evidence="9 10">
    <name type="scientific">Candidatus Solincola sediminis</name>
    <dbReference type="NCBI Taxonomy" id="1797199"/>
    <lineage>
        <taxon>Bacteria</taxon>
        <taxon>Bacillati</taxon>
        <taxon>Actinomycetota</taxon>
        <taxon>Candidatus Geothermincolia</taxon>
        <taxon>Candidatus Geothermincolales</taxon>
        <taxon>Candidatus Geothermincolaceae</taxon>
        <taxon>Candidatus Solincola</taxon>
    </lineage>
</organism>
<comment type="caution">
    <text evidence="9">The sequence shown here is derived from an EMBL/GenBank/DDBJ whole genome shotgun (WGS) entry which is preliminary data.</text>
</comment>
<sequence>MLLELAVLFIIALVLAIFLQAFFIRPFMIPSPSMEPTLMEGDRVLVDRITYHFRTPHRAEIIVFRFNPNDSANWTQGSNPISRSLDLLAEVLNITHQGELPFIKRVVGEAGDTVEMRDGQLYINGEIDTHEYEYIKDTSNGKWTVPEGSVMVMGDNRSNSNDSRRWGFVPYKAIMGRAICIWWPPSRWSSL</sequence>
<dbReference type="AlphaFoldDB" id="A0A1F2WFX7"/>
<accession>A0A1F2WFX7</accession>
<protein>
    <recommendedName>
        <fullName evidence="4 7">Signal peptidase I</fullName>
        <ecNumber evidence="4 7">3.4.21.89</ecNumber>
    </recommendedName>
</protein>
<evidence type="ECO:0000313" key="9">
    <source>
        <dbReference type="EMBL" id="OFW55750.1"/>
    </source>
</evidence>
<dbReference type="Gene3D" id="2.10.109.10">
    <property type="entry name" value="Umud Fragment, subunit A"/>
    <property type="match status" value="1"/>
</dbReference>
<dbReference type="GO" id="GO:0005886">
    <property type="term" value="C:plasma membrane"/>
    <property type="evidence" value="ECO:0007669"/>
    <property type="project" value="UniProtKB-SubCell"/>
</dbReference>
<keyword evidence="7" id="KW-0812">Transmembrane</keyword>
<dbReference type="Pfam" id="PF10502">
    <property type="entry name" value="Peptidase_S26"/>
    <property type="match status" value="1"/>
</dbReference>
<dbReference type="PRINTS" id="PR00727">
    <property type="entry name" value="LEADERPTASE"/>
</dbReference>
<keyword evidence="7" id="KW-0645">Protease</keyword>
<feature type="domain" description="Peptidase S26" evidence="8">
    <location>
        <begin position="3"/>
        <end position="183"/>
    </location>
</feature>
<proteinExistence type="inferred from homology"/>
<evidence type="ECO:0000256" key="7">
    <source>
        <dbReference type="RuleBase" id="RU362042"/>
    </source>
</evidence>
<evidence type="ECO:0000313" key="10">
    <source>
        <dbReference type="Proteomes" id="UP000177876"/>
    </source>
</evidence>
<evidence type="ECO:0000256" key="6">
    <source>
        <dbReference type="PIRSR" id="PIRSR600223-1"/>
    </source>
</evidence>
<dbReference type="CDD" id="cd06530">
    <property type="entry name" value="S26_SPase_I"/>
    <property type="match status" value="1"/>
</dbReference>
<evidence type="ECO:0000256" key="2">
    <source>
        <dbReference type="ARBA" id="ARBA00004401"/>
    </source>
</evidence>
<dbReference type="GO" id="GO:0009003">
    <property type="term" value="F:signal peptidase activity"/>
    <property type="evidence" value="ECO:0007669"/>
    <property type="project" value="UniProtKB-EC"/>
</dbReference>
<dbReference type="PANTHER" id="PTHR43390:SF1">
    <property type="entry name" value="CHLOROPLAST PROCESSING PEPTIDASE"/>
    <property type="match status" value="1"/>
</dbReference>
<dbReference type="NCBIfam" id="TIGR02227">
    <property type="entry name" value="sigpep_I_bact"/>
    <property type="match status" value="1"/>
</dbReference>
<feature type="active site" evidence="6">
    <location>
        <position position="33"/>
    </location>
</feature>
<keyword evidence="5 7" id="KW-0378">Hydrolase</keyword>
<dbReference type="InterPro" id="IPR019758">
    <property type="entry name" value="Pept_S26A_signal_pept_1_CS"/>
</dbReference>
<feature type="transmembrane region" description="Helical" evidence="7">
    <location>
        <begin position="6"/>
        <end position="24"/>
    </location>
</feature>
<comment type="catalytic activity">
    <reaction evidence="1 7">
        <text>Cleavage of hydrophobic, N-terminal signal or leader sequences from secreted and periplasmic proteins.</text>
        <dbReference type="EC" id="3.4.21.89"/>
    </reaction>
</comment>
<evidence type="ECO:0000259" key="8">
    <source>
        <dbReference type="Pfam" id="PF10502"/>
    </source>
</evidence>
<reference evidence="9 10" key="1">
    <citation type="journal article" date="2016" name="Nat. Commun.">
        <title>Thousands of microbial genomes shed light on interconnected biogeochemical processes in an aquifer system.</title>
        <authorList>
            <person name="Anantharaman K."/>
            <person name="Brown C.T."/>
            <person name="Hug L.A."/>
            <person name="Sharon I."/>
            <person name="Castelle C.J."/>
            <person name="Probst A.J."/>
            <person name="Thomas B.C."/>
            <person name="Singh A."/>
            <person name="Wilkins M.J."/>
            <person name="Karaoz U."/>
            <person name="Brodie E.L."/>
            <person name="Williams K.H."/>
            <person name="Hubbard S.S."/>
            <person name="Banfield J.F."/>
        </authorList>
    </citation>
    <scope>NUCLEOTIDE SEQUENCE [LARGE SCALE GENOMIC DNA]</scope>
</reference>
<dbReference type="InterPro" id="IPR000223">
    <property type="entry name" value="Pept_S26A_signal_pept_1"/>
</dbReference>
<evidence type="ECO:0000256" key="5">
    <source>
        <dbReference type="ARBA" id="ARBA00022801"/>
    </source>
</evidence>
<dbReference type="Proteomes" id="UP000177876">
    <property type="component" value="Unassembled WGS sequence"/>
</dbReference>
<name>A0A1F2WFX7_9ACTN</name>
<dbReference type="EC" id="3.4.21.89" evidence="4 7"/>
<dbReference type="PANTHER" id="PTHR43390">
    <property type="entry name" value="SIGNAL PEPTIDASE I"/>
    <property type="match status" value="1"/>
</dbReference>
<keyword evidence="7" id="KW-0472">Membrane</keyword>
<dbReference type="PROSITE" id="PS00761">
    <property type="entry name" value="SPASE_I_3"/>
    <property type="match status" value="1"/>
</dbReference>
<comment type="similarity">
    <text evidence="3 7">Belongs to the peptidase S26 family.</text>
</comment>
<dbReference type="InterPro" id="IPR019533">
    <property type="entry name" value="Peptidase_S26"/>
</dbReference>